<keyword evidence="2" id="KW-1185">Reference proteome</keyword>
<dbReference type="AlphaFoldDB" id="A0A5N6P0F7"/>
<sequence length="175" mass="19633">MMLRSFSPAIQADMLLVQLIDVYDKRWESSTSEIESSKSENKKLDPSRYATVPWQKASRYAKQTGSRDSRIPSRYAIKDFDRPPRYAKAMQIKISLYSTPIHFHSVSFPFPRLSSSVLDPNHRNQAFKPVGIIIGTIPCIGEPLGVIESLGKEQGSYKRPSITDSASSAIIPIKS</sequence>
<accession>A0A5N6P0F7</accession>
<protein>
    <submittedName>
        <fullName evidence="1">Uncharacterized protein</fullName>
    </submittedName>
</protein>
<dbReference type="EMBL" id="SZYD01000007">
    <property type="protein sequence ID" value="KAD5802308.1"/>
    <property type="molecule type" value="Genomic_DNA"/>
</dbReference>
<gene>
    <name evidence="1" type="ORF">E3N88_13668</name>
</gene>
<proteinExistence type="predicted"/>
<name>A0A5N6P0F7_9ASTR</name>
<dbReference type="Proteomes" id="UP000326396">
    <property type="component" value="Linkage Group LG15"/>
</dbReference>
<organism evidence="1 2">
    <name type="scientific">Mikania micrantha</name>
    <name type="common">bitter vine</name>
    <dbReference type="NCBI Taxonomy" id="192012"/>
    <lineage>
        <taxon>Eukaryota</taxon>
        <taxon>Viridiplantae</taxon>
        <taxon>Streptophyta</taxon>
        <taxon>Embryophyta</taxon>
        <taxon>Tracheophyta</taxon>
        <taxon>Spermatophyta</taxon>
        <taxon>Magnoliopsida</taxon>
        <taxon>eudicotyledons</taxon>
        <taxon>Gunneridae</taxon>
        <taxon>Pentapetalae</taxon>
        <taxon>asterids</taxon>
        <taxon>campanulids</taxon>
        <taxon>Asterales</taxon>
        <taxon>Asteraceae</taxon>
        <taxon>Asteroideae</taxon>
        <taxon>Heliantheae alliance</taxon>
        <taxon>Eupatorieae</taxon>
        <taxon>Mikania</taxon>
    </lineage>
</organism>
<evidence type="ECO:0000313" key="2">
    <source>
        <dbReference type="Proteomes" id="UP000326396"/>
    </source>
</evidence>
<evidence type="ECO:0000313" key="1">
    <source>
        <dbReference type="EMBL" id="KAD5802308.1"/>
    </source>
</evidence>
<comment type="caution">
    <text evidence="1">The sequence shown here is derived from an EMBL/GenBank/DDBJ whole genome shotgun (WGS) entry which is preliminary data.</text>
</comment>
<reference evidence="1 2" key="1">
    <citation type="submission" date="2019-05" db="EMBL/GenBank/DDBJ databases">
        <title>Mikania micrantha, genome provides insights into the molecular mechanism of rapid growth.</title>
        <authorList>
            <person name="Liu B."/>
        </authorList>
    </citation>
    <scope>NUCLEOTIDE SEQUENCE [LARGE SCALE GENOMIC DNA]</scope>
    <source>
        <strain evidence="1">NLD-2019</strain>
        <tissue evidence="1">Leaf</tissue>
    </source>
</reference>